<gene>
    <name evidence="15" type="ORF">SAMN02745119_00903</name>
</gene>
<evidence type="ECO:0000256" key="1">
    <source>
        <dbReference type="ARBA" id="ARBA00003330"/>
    </source>
</evidence>
<dbReference type="SUPFAM" id="SSF52833">
    <property type="entry name" value="Thioredoxin-like"/>
    <property type="match status" value="1"/>
</dbReference>
<dbReference type="GO" id="GO:0034599">
    <property type="term" value="P:cellular response to oxidative stress"/>
    <property type="evidence" value="ECO:0007669"/>
    <property type="project" value="TreeGrafter"/>
</dbReference>
<evidence type="ECO:0000256" key="3">
    <source>
        <dbReference type="ARBA" id="ARBA00013017"/>
    </source>
</evidence>
<dbReference type="InterPro" id="IPR024706">
    <property type="entry name" value="Peroxiredoxin_AhpC-typ"/>
</dbReference>
<evidence type="ECO:0000313" key="16">
    <source>
        <dbReference type="Proteomes" id="UP000190102"/>
    </source>
</evidence>
<dbReference type="Gene3D" id="3.40.30.10">
    <property type="entry name" value="Glutaredoxin"/>
    <property type="match status" value="1"/>
</dbReference>
<dbReference type="GO" id="GO:0008379">
    <property type="term" value="F:thioredoxin peroxidase activity"/>
    <property type="evidence" value="ECO:0007669"/>
    <property type="project" value="TreeGrafter"/>
</dbReference>
<sequence>MTLIDRKAPTFDLEGSDGKRHRLEDYSGQRLLLFFYPRDNTPGCTKEAVGFRDLKPEFEKLGFAVLGVSKDSLVSHQRFIDNHELNMVLLSDPDASVMKAYHAYGEKTMYGKTISGVIRSTVLICADGIIRKHWTKVAKADQHPSQVLEYIKNFHCE</sequence>
<accession>A0A1T4LHH9</accession>
<dbReference type="RefSeq" id="WP_078789188.1">
    <property type="nucleotide sequence ID" value="NZ_FUWR01000003.1"/>
</dbReference>
<dbReference type="PIRSF" id="PIRSF000239">
    <property type="entry name" value="AHPC"/>
    <property type="match status" value="1"/>
</dbReference>
<evidence type="ECO:0000256" key="8">
    <source>
        <dbReference type="ARBA" id="ARBA00023284"/>
    </source>
</evidence>
<comment type="subunit">
    <text evidence="2">Monomer.</text>
</comment>
<dbReference type="InterPro" id="IPR050924">
    <property type="entry name" value="Peroxiredoxin_BCP/PrxQ"/>
</dbReference>
<feature type="domain" description="Thioredoxin" evidence="14">
    <location>
        <begin position="2"/>
        <end position="156"/>
    </location>
</feature>
<dbReference type="FunFam" id="3.40.30.10:FF:000007">
    <property type="entry name" value="Thioredoxin-dependent thiol peroxidase"/>
    <property type="match status" value="1"/>
</dbReference>
<dbReference type="Pfam" id="PF00578">
    <property type="entry name" value="AhpC-TSA"/>
    <property type="match status" value="1"/>
</dbReference>
<evidence type="ECO:0000256" key="2">
    <source>
        <dbReference type="ARBA" id="ARBA00011245"/>
    </source>
</evidence>
<evidence type="ECO:0000313" key="15">
    <source>
        <dbReference type="EMBL" id="SJZ54175.1"/>
    </source>
</evidence>
<evidence type="ECO:0000256" key="9">
    <source>
        <dbReference type="ARBA" id="ARBA00032824"/>
    </source>
</evidence>
<protein>
    <recommendedName>
        <fullName evidence="3">thioredoxin-dependent peroxiredoxin</fullName>
        <ecNumber evidence="3">1.11.1.24</ecNumber>
    </recommendedName>
    <alternativeName>
        <fullName evidence="9">Thioredoxin peroxidase</fullName>
    </alternativeName>
    <alternativeName>
        <fullName evidence="11">Thioredoxin-dependent peroxiredoxin Bcp</fullName>
    </alternativeName>
</protein>
<dbReference type="CDD" id="cd03017">
    <property type="entry name" value="PRX_BCP"/>
    <property type="match status" value="1"/>
</dbReference>
<dbReference type="AlphaFoldDB" id="A0A1T4LHH9"/>
<evidence type="ECO:0000256" key="4">
    <source>
        <dbReference type="ARBA" id="ARBA00022559"/>
    </source>
</evidence>
<evidence type="ECO:0000256" key="12">
    <source>
        <dbReference type="ARBA" id="ARBA00049091"/>
    </source>
</evidence>
<evidence type="ECO:0000256" key="11">
    <source>
        <dbReference type="ARBA" id="ARBA00042639"/>
    </source>
</evidence>
<dbReference type="PANTHER" id="PTHR42801:SF4">
    <property type="entry name" value="AHPC_TSA FAMILY PROTEIN"/>
    <property type="match status" value="1"/>
</dbReference>
<keyword evidence="5" id="KW-0049">Antioxidant</keyword>
<evidence type="ECO:0000256" key="13">
    <source>
        <dbReference type="PIRSR" id="PIRSR000239-1"/>
    </source>
</evidence>
<dbReference type="OrthoDB" id="9812811at2"/>
<keyword evidence="16" id="KW-1185">Reference proteome</keyword>
<evidence type="ECO:0000256" key="5">
    <source>
        <dbReference type="ARBA" id="ARBA00022862"/>
    </source>
</evidence>
<dbReference type="GO" id="GO:0005737">
    <property type="term" value="C:cytoplasm"/>
    <property type="evidence" value="ECO:0007669"/>
    <property type="project" value="TreeGrafter"/>
</dbReference>
<dbReference type="InterPro" id="IPR013766">
    <property type="entry name" value="Thioredoxin_domain"/>
</dbReference>
<evidence type="ECO:0000256" key="10">
    <source>
        <dbReference type="ARBA" id="ARBA00038489"/>
    </source>
</evidence>
<comment type="function">
    <text evidence="1">Thiol-specific peroxidase that catalyzes the reduction of hydrogen peroxide and organic hydroperoxides to water and alcohols, respectively. Plays a role in cell protection against oxidative stress by detoxifying peroxides and as sensor of hydrogen peroxide-mediated signaling events.</text>
</comment>
<dbReference type="InterPro" id="IPR036249">
    <property type="entry name" value="Thioredoxin-like_sf"/>
</dbReference>
<proteinExistence type="inferred from homology"/>
<dbReference type="EC" id="1.11.1.24" evidence="3"/>
<keyword evidence="7" id="KW-1015">Disulfide bond</keyword>
<organism evidence="15 16">
    <name type="scientific">Trichlorobacter thiogenes</name>
    <dbReference type="NCBI Taxonomy" id="115783"/>
    <lineage>
        <taxon>Bacteria</taxon>
        <taxon>Pseudomonadati</taxon>
        <taxon>Thermodesulfobacteriota</taxon>
        <taxon>Desulfuromonadia</taxon>
        <taxon>Geobacterales</taxon>
        <taxon>Geobacteraceae</taxon>
        <taxon>Trichlorobacter</taxon>
    </lineage>
</organism>
<reference evidence="16" key="1">
    <citation type="submission" date="2017-02" db="EMBL/GenBank/DDBJ databases">
        <authorList>
            <person name="Varghese N."/>
            <person name="Submissions S."/>
        </authorList>
    </citation>
    <scope>NUCLEOTIDE SEQUENCE [LARGE SCALE GENOMIC DNA]</scope>
    <source>
        <strain evidence="16">ATCC BAA-34</strain>
    </source>
</reference>
<feature type="active site" description="Cysteine sulfenic acid (-SOH) intermediate; for peroxidase activity" evidence="13">
    <location>
        <position position="44"/>
    </location>
</feature>
<dbReference type="PROSITE" id="PS51352">
    <property type="entry name" value="THIOREDOXIN_2"/>
    <property type="match status" value="1"/>
</dbReference>
<dbReference type="PANTHER" id="PTHR42801">
    <property type="entry name" value="THIOREDOXIN-DEPENDENT PEROXIDE REDUCTASE"/>
    <property type="match status" value="1"/>
</dbReference>
<keyword evidence="6" id="KW-0560">Oxidoreductase</keyword>
<keyword evidence="8" id="KW-0676">Redox-active center</keyword>
<evidence type="ECO:0000256" key="7">
    <source>
        <dbReference type="ARBA" id="ARBA00023157"/>
    </source>
</evidence>
<evidence type="ECO:0000259" key="14">
    <source>
        <dbReference type="PROSITE" id="PS51352"/>
    </source>
</evidence>
<evidence type="ECO:0000256" key="6">
    <source>
        <dbReference type="ARBA" id="ARBA00023002"/>
    </source>
</evidence>
<dbReference type="STRING" id="115783.SAMN02745119_00903"/>
<dbReference type="EMBL" id="FUWR01000003">
    <property type="protein sequence ID" value="SJZ54175.1"/>
    <property type="molecule type" value="Genomic_DNA"/>
</dbReference>
<dbReference type="GO" id="GO:0045454">
    <property type="term" value="P:cell redox homeostasis"/>
    <property type="evidence" value="ECO:0007669"/>
    <property type="project" value="TreeGrafter"/>
</dbReference>
<dbReference type="Proteomes" id="UP000190102">
    <property type="component" value="Unassembled WGS sequence"/>
</dbReference>
<keyword evidence="4" id="KW-0575">Peroxidase</keyword>
<comment type="catalytic activity">
    <reaction evidence="12">
        <text>a hydroperoxide + [thioredoxin]-dithiol = an alcohol + [thioredoxin]-disulfide + H2O</text>
        <dbReference type="Rhea" id="RHEA:62620"/>
        <dbReference type="Rhea" id="RHEA-COMP:10698"/>
        <dbReference type="Rhea" id="RHEA-COMP:10700"/>
        <dbReference type="ChEBI" id="CHEBI:15377"/>
        <dbReference type="ChEBI" id="CHEBI:29950"/>
        <dbReference type="ChEBI" id="CHEBI:30879"/>
        <dbReference type="ChEBI" id="CHEBI:35924"/>
        <dbReference type="ChEBI" id="CHEBI:50058"/>
        <dbReference type="EC" id="1.11.1.24"/>
    </reaction>
</comment>
<comment type="similarity">
    <text evidence="10">Belongs to the peroxiredoxin family. BCP/PrxQ subfamily.</text>
</comment>
<name>A0A1T4LHH9_9BACT</name>
<dbReference type="InterPro" id="IPR000866">
    <property type="entry name" value="AhpC/TSA"/>
</dbReference>